<name>A0A8T0SE07_PANVG</name>
<organism evidence="2 3">
    <name type="scientific">Panicum virgatum</name>
    <name type="common">Blackwell switchgrass</name>
    <dbReference type="NCBI Taxonomy" id="38727"/>
    <lineage>
        <taxon>Eukaryota</taxon>
        <taxon>Viridiplantae</taxon>
        <taxon>Streptophyta</taxon>
        <taxon>Embryophyta</taxon>
        <taxon>Tracheophyta</taxon>
        <taxon>Spermatophyta</taxon>
        <taxon>Magnoliopsida</taxon>
        <taxon>Liliopsida</taxon>
        <taxon>Poales</taxon>
        <taxon>Poaceae</taxon>
        <taxon>PACMAD clade</taxon>
        <taxon>Panicoideae</taxon>
        <taxon>Panicodae</taxon>
        <taxon>Paniceae</taxon>
        <taxon>Panicinae</taxon>
        <taxon>Panicum</taxon>
        <taxon>Panicum sect. Hiantes</taxon>
    </lineage>
</organism>
<gene>
    <name evidence="2" type="ORF">PVAP13_5KG090000</name>
</gene>
<keyword evidence="3" id="KW-1185">Reference proteome</keyword>
<dbReference type="EMBL" id="CM029045">
    <property type="protein sequence ID" value="KAG2595674.1"/>
    <property type="molecule type" value="Genomic_DNA"/>
</dbReference>
<reference evidence="2" key="1">
    <citation type="submission" date="2020-05" db="EMBL/GenBank/DDBJ databases">
        <title>WGS assembly of Panicum virgatum.</title>
        <authorList>
            <person name="Lovell J.T."/>
            <person name="Jenkins J."/>
            <person name="Shu S."/>
            <person name="Juenger T.E."/>
            <person name="Schmutz J."/>
        </authorList>
    </citation>
    <scope>NUCLEOTIDE SEQUENCE</scope>
    <source>
        <strain evidence="2">AP13</strain>
    </source>
</reference>
<evidence type="ECO:0000313" key="2">
    <source>
        <dbReference type="EMBL" id="KAG2595674.1"/>
    </source>
</evidence>
<protein>
    <submittedName>
        <fullName evidence="2">Uncharacterized protein</fullName>
    </submittedName>
</protein>
<dbReference type="Proteomes" id="UP000823388">
    <property type="component" value="Chromosome 5K"/>
</dbReference>
<sequence>MSSHQACRPSRKSRSAANSHKGRPISDQPSRTLHAYQLSVGGPALWLESSNRVPSSESASPPHGRRLGCRFACHRRTREPLRRAAAFLLPSVQHRFLLNPIRGRRAAAFLLAATQVGGVKRGRPIDLWLPSRLVEAEPSSSGCAPEETLDEMPPSRHSILTIVWQLHDFSEANQDQERLCHPVGLGTCRSSRLLCAISGWRACEYQDG</sequence>
<accession>A0A8T0SE07</accession>
<evidence type="ECO:0000256" key="1">
    <source>
        <dbReference type="SAM" id="MobiDB-lite"/>
    </source>
</evidence>
<proteinExistence type="predicted"/>
<feature type="region of interest" description="Disordered" evidence="1">
    <location>
        <begin position="1"/>
        <end position="31"/>
    </location>
</feature>
<evidence type="ECO:0000313" key="3">
    <source>
        <dbReference type="Proteomes" id="UP000823388"/>
    </source>
</evidence>
<dbReference type="AlphaFoldDB" id="A0A8T0SE07"/>
<comment type="caution">
    <text evidence="2">The sequence shown here is derived from an EMBL/GenBank/DDBJ whole genome shotgun (WGS) entry which is preliminary data.</text>
</comment>